<proteinExistence type="predicted"/>
<sequence length="229" mass="26879">MKFPTSKINTLAKNFESEKGIYSVWGDFGVGKTTFVLQTALNATINGNKVILIYTKSNFPTFKIKILFKNYLEYLDKLIVIQPNDFTDLCNLVFNLEFLILKKEKEKDNPYKLIIIDSLTDLYRIELNRDKKETNYNLNYQLNQILANLTYLNEFYNIDILIVNETTKLRINNHFIDKQSGGQVMDYWISLDIKIERTQKICNRQILLTKHPENSQIKIESILTEKGFI</sequence>
<keyword evidence="2" id="KW-0067">ATP-binding</keyword>
<dbReference type="AlphaFoldDB" id="A0A0F9PYZ7"/>
<evidence type="ECO:0000313" key="4">
    <source>
        <dbReference type="EMBL" id="KKN35424.1"/>
    </source>
</evidence>
<dbReference type="GO" id="GO:0006281">
    <property type="term" value="P:DNA repair"/>
    <property type="evidence" value="ECO:0007669"/>
    <property type="project" value="InterPro"/>
</dbReference>
<organism evidence="4">
    <name type="scientific">marine sediment metagenome</name>
    <dbReference type="NCBI Taxonomy" id="412755"/>
    <lineage>
        <taxon>unclassified sequences</taxon>
        <taxon>metagenomes</taxon>
        <taxon>ecological metagenomes</taxon>
    </lineage>
</organism>
<dbReference type="GO" id="GO:0005524">
    <property type="term" value="F:ATP binding"/>
    <property type="evidence" value="ECO:0007669"/>
    <property type="project" value="UniProtKB-KW"/>
</dbReference>
<evidence type="ECO:0000259" key="3">
    <source>
        <dbReference type="PROSITE" id="PS50162"/>
    </source>
</evidence>
<dbReference type="PROSITE" id="PS50162">
    <property type="entry name" value="RECA_2"/>
    <property type="match status" value="1"/>
</dbReference>
<dbReference type="InterPro" id="IPR020588">
    <property type="entry name" value="RecA_ATP-bd"/>
</dbReference>
<accession>A0A0F9PYZ7</accession>
<dbReference type="InterPro" id="IPR013632">
    <property type="entry name" value="Rad51_C"/>
</dbReference>
<keyword evidence="1" id="KW-0547">Nucleotide-binding</keyword>
<dbReference type="InterPro" id="IPR027417">
    <property type="entry name" value="P-loop_NTPase"/>
</dbReference>
<name>A0A0F9PYZ7_9ZZZZ</name>
<dbReference type="Pfam" id="PF08423">
    <property type="entry name" value="Rad51"/>
    <property type="match status" value="1"/>
</dbReference>
<dbReference type="GO" id="GO:0140664">
    <property type="term" value="F:ATP-dependent DNA damage sensor activity"/>
    <property type="evidence" value="ECO:0007669"/>
    <property type="project" value="InterPro"/>
</dbReference>
<dbReference type="EMBL" id="LAZR01002038">
    <property type="protein sequence ID" value="KKN35424.1"/>
    <property type="molecule type" value="Genomic_DNA"/>
</dbReference>
<dbReference type="SUPFAM" id="SSF52540">
    <property type="entry name" value="P-loop containing nucleoside triphosphate hydrolases"/>
    <property type="match status" value="1"/>
</dbReference>
<dbReference type="PANTHER" id="PTHR22942">
    <property type="entry name" value="RECA/RAD51/RADA DNA STRAND-PAIRING FAMILY MEMBER"/>
    <property type="match status" value="1"/>
</dbReference>
<evidence type="ECO:0000256" key="1">
    <source>
        <dbReference type="ARBA" id="ARBA00022741"/>
    </source>
</evidence>
<comment type="caution">
    <text evidence="4">The sequence shown here is derived from an EMBL/GenBank/DDBJ whole genome shotgun (WGS) entry which is preliminary data.</text>
</comment>
<dbReference type="PANTHER" id="PTHR22942:SF47">
    <property type="entry name" value="DNA REPAIR AND RECOMBINATION PROTEIN RADB"/>
    <property type="match status" value="1"/>
</dbReference>
<feature type="domain" description="RecA family profile 1" evidence="3">
    <location>
        <begin position="1"/>
        <end position="166"/>
    </location>
</feature>
<reference evidence="4" key="1">
    <citation type="journal article" date="2015" name="Nature">
        <title>Complex archaea that bridge the gap between prokaryotes and eukaryotes.</title>
        <authorList>
            <person name="Spang A."/>
            <person name="Saw J.H."/>
            <person name="Jorgensen S.L."/>
            <person name="Zaremba-Niedzwiedzka K."/>
            <person name="Martijn J."/>
            <person name="Lind A.E."/>
            <person name="van Eijk R."/>
            <person name="Schleper C."/>
            <person name="Guy L."/>
            <person name="Ettema T.J."/>
        </authorList>
    </citation>
    <scope>NUCLEOTIDE SEQUENCE</scope>
</reference>
<evidence type="ECO:0000256" key="2">
    <source>
        <dbReference type="ARBA" id="ARBA00022840"/>
    </source>
</evidence>
<dbReference type="GO" id="GO:0003677">
    <property type="term" value="F:DNA binding"/>
    <property type="evidence" value="ECO:0007669"/>
    <property type="project" value="InterPro"/>
</dbReference>
<gene>
    <name evidence="4" type="ORF">LCGC14_0783670</name>
</gene>
<dbReference type="Gene3D" id="3.40.50.300">
    <property type="entry name" value="P-loop containing nucleotide triphosphate hydrolases"/>
    <property type="match status" value="1"/>
</dbReference>
<protein>
    <recommendedName>
        <fullName evidence="3">RecA family profile 1 domain-containing protein</fullName>
    </recommendedName>
</protein>